<evidence type="ECO:0000256" key="2">
    <source>
        <dbReference type="ARBA" id="ARBA00022692"/>
    </source>
</evidence>
<dbReference type="EMBL" id="QUSF01000001">
    <property type="protein sequence ID" value="RLW13264.1"/>
    <property type="molecule type" value="Genomic_DNA"/>
</dbReference>
<proteinExistence type="predicted"/>
<feature type="non-terminal residue" evidence="8">
    <location>
        <position position="1"/>
    </location>
</feature>
<evidence type="ECO:0000256" key="5">
    <source>
        <dbReference type="SAM" id="Phobius"/>
    </source>
</evidence>
<feature type="non-terminal residue" evidence="8">
    <location>
        <position position="154"/>
    </location>
</feature>
<keyword evidence="9" id="KW-1185">Reference proteome</keyword>
<feature type="chain" id="PRO_5018156104" description="Ion transport domain-containing protein" evidence="6">
    <location>
        <begin position="21"/>
        <end position="154"/>
    </location>
</feature>
<evidence type="ECO:0000256" key="6">
    <source>
        <dbReference type="SAM" id="SignalP"/>
    </source>
</evidence>
<keyword evidence="6" id="KW-0732">Signal</keyword>
<comment type="subcellular location">
    <subcellularLocation>
        <location evidence="1">Membrane</location>
        <topology evidence="1">Multi-pass membrane protein</topology>
    </subcellularLocation>
</comment>
<dbReference type="Pfam" id="PF00520">
    <property type="entry name" value="Ion_trans"/>
    <property type="match status" value="1"/>
</dbReference>
<keyword evidence="2 5" id="KW-0812">Transmembrane</keyword>
<feature type="signal peptide" evidence="6">
    <location>
        <begin position="1"/>
        <end position="20"/>
    </location>
</feature>
<feature type="transmembrane region" description="Helical" evidence="5">
    <location>
        <begin position="70"/>
        <end position="88"/>
    </location>
</feature>
<evidence type="ECO:0000313" key="9">
    <source>
        <dbReference type="Proteomes" id="UP000276834"/>
    </source>
</evidence>
<feature type="domain" description="Ion transport" evidence="7">
    <location>
        <begin position="4"/>
        <end position="153"/>
    </location>
</feature>
<dbReference type="PRINTS" id="PR00169">
    <property type="entry name" value="KCHANNEL"/>
</dbReference>
<evidence type="ECO:0000313" key="8">
    <source>
        <dbReference type="EMBL" id="RLW13264.1"/>
    </source>
</evidence>
<evidence type="ECO:0000259" key="7">
    <source>
        <dbReference type="Pfam" id="PF00520"/>
    </source>
</evidence>
<dbReference type="PANTHER" id="PTHR47735:SF11">
    <property type="entry name" value="POTASSIUM VOLTAGE-GATED CHANNEL SUBFAMILY KQT MEMBER 3"/>
    <property type="match status" value="1"/>
</dbReference>
<dbReference type="PANTHER" id="PTHR47735">
    <property type="entry name" value="POTASSIUM VOLTAGE-GATED CHANNEL SUBFAMILY KQT MEMBER 4"/>
    <property type="match status" value="1"/>
</dbReference>
<dbReference type="InterPro" id="IPR003937">
    <property type="entry name" value="K_chnl_volt-dep_KCNQ"/>
</dbReference>
<feature type="transmembrane region" description="Helical" evidence="5">
    <location>
        <begin position="137"/>
        <end position="153"/>
    </location>
</feature>
<dbReference type="OrthoDB" id="8879391at2759"/>
<dbReference type="SUPFAM" id="SSF81324">
    <property type="entry name" value="Voltage-gated potassium channels"/>
    <property type="match status" value="1"/>
</dbReference>
<dbReference type="Gene3D" id="1.10.287.70">
    <property type="match status" value="1"/>
</dbReference>
<accession>A0A3L8T2Y0</accession>
<evidence type="ECO:0000256" key="3">
    <source>
        <dbReference type="ARBA" id="ARBA00022989"/>
    </source>
</evidence>
<name>A0A3L8T2Y0_CHLGU</name>
<keyword evidence="3 5" id="KW-1133">Transmembrane helix</keyword>
<sequence length="154" mass="17038">LCSFCLADIFVLIASVPVVAVGNQGNVLATSLRSLRFLQILRMLRMDRRGGTWKLLGSAICAHSKELITAWYIGFLTLILSSFLVYLVEKDVPEKDANGVEMKEEFETYADALWWGLITLATIGYGDKTPKTWEGRLIAATFSLIGVSFFALPA</sequence>
<evidence type="ECO:0000256" key="4">
    <source>
        <dbReference type="ARBA" id="ARBA00023136"/>
    </source>
</evidence>
<organism evidence="8 9">
    <name type="scientific">Chloebia gouldiae</name>
    <name type="common">Gouldian finch</name>
    <name type="synonym">Erythrura gouldiae</name>
    <dbReference type="NCBI Taxonomy" id="44316"/>
    <lineage>
        <taxon>Eukaryota</taxon>
        <taxon>Metazoa</taxon>
        <taxon>Chordata</taxon>
        <taxon>Craniata</taxon>
        <taxon>Vertebrata</taxon>
        <taxon>Euteleostomi</taxon>
        <taxon>Archelosauria</taxon>
        <taxon>Archosauria</taxon>
        <taxon>Dinosauria</taxon>
        <taxon>Saurischia</taxon>
        <taxon>Theropoda</taxon>
        <taxon>Coelurosauria</taxon>
        <taxon>Aves</taxon>
        <taxon>Neognathae</taxon>
        <taxon>Neoaves</taxon>
        <taxon>Telluraves</taxon>
        <taxon>Australaves</taxon>
        <taxon>Passeriformes</taxon>
        <taxon>Passeroidea</taxon>
        <taxon>Passeridae</taxon>
        <taxon>Chloebia</taxon>
    </lineage>
</organism>
<evidence type="ECO:0000256" key="1">
    <source>
        <dbReference type="ARBA" id="ARBA00004141"/>
    </source>
</evidence>
<gene>
    <name evidence="8" type="ORF">DV515_00000547</name>
</gene>
<dbReference type="InterPro" id="IPR005821">
    <property type="entry name" value="Ion_trans_dom"/>
</dbReference>
<comment type="caution">
    <text evidence="8">The sequence shown here is derived from an EMBL/GenBank/DDBJ whole genome shotgun (WGS) entry which is preliminary data.</text>
</comment>
<dbReference type="PRINTS" id="PR01462">
    <property type="entry name" value="KCNQ3CHANNEL"/>
</dbReference>
<reference evidence="8 9" key="1">
    <citation type="journal article" date="2018" name="Proc. R. Soc. B">
        <title>A non-coding region near Follistatin controls head colour polymorphism in the Gouldian finch.</title>
        <authorList>
            <person name="Toomey M.B."/>
            <person name="Marques C.I."/>
            <person name="Andrade P."/>
            <person name="Araujo P.M."/>
            <person name="Sabatino S."/>
            <person name="Gazda M.A."/>
            <person name="Afonso S."/>
            <person name="Lopes R.J."/>
            <person name="Corbo J.C."/>
            <person name="Carneiro M."/>
        </authorList>
    </citation>
    <scope>NUCLEOTIDE SEQUENCE [LARGE SCALE GENOMIC DNA]</scope>
    <source>
        <strain evidence="8">Red01</strain>
        <tissue evidence="8">Muscle</tissue>
    </source>
</reference>
<dbReference type="AlphaFoldDB" id="A0A3L8T2Y0"/>
<protein>
    <recommendedName>
        <fullName evidence="7">Ion transport domain-containing protein</fullName>
    </recommendedName>
</protein>
<keyword evidence="4 5" id="KW-0472">Membrane</keyword>
<feature type="transmembrane region" description="Helical" evidence="5">
    <location>
        <begin position="108"/>
        <end position="125"/>
    </location>
</feature>
<dbReference type="Proteomes" id="UP000276834">
    <property type="component" value="Unassembled WGS sequence"/>
</dbReference>
<dbReference type="InterPro" id="IPR003948">
    <property type="entry name" value="K_chnl_volt-dep_KCNQ3"/>
</dbReference>
<dbReference type="GO" id="GO:0008076">
    <property type="term" value="C:voltage-gated potassium channel complex"/>
    <property type="evidence" value="ECO:0007669"/>
    <property type="project" value="TreeGrafter"/>
</dbReference>
<dbReference type="GO" id="GO:0005249">
    <property type="term" value="F:voltage-gated potassium channel activity"/>
    <property type="evidence" value="ECO:0007669"/>
    <property type="project" value="InterPro"/>
</dbReference>